<reference evidence="2" key="3">
    <citation type="submission" date="2020-12" db="UniProtKB">
        <authorList>
            <consortium name="EnsemblPlants"/>
        </authorList>
    </citation>
    <scope>IDENTIFICATION</scope>
</reference>
<dbReference type="EMBL" id="ABEU02000017">
    <property type="protein sequence ID" value="PNR36494.1"/>
    <property type="molecule type" value="Genomic_DNA"/>
</dbReference>
<reference evidence="1 3" key="2">
    <citation type="journal article" date="2018" name="Plant J.">
        <title>The Physcomitrella patens chromosome-scale assembly reveals moss genome structure and evolution.</title>
        <authorList>
            <person name="Lang D."/>
            <person name="Ullrich K.K."/>
            <person name="Murat F."/>
            <person name="Fuchs J."/>
            <person name="Jenkins J."/>
            <person name="Haas F.B."/>
            <person name="Piednoel M."/>
            <person name="Gundlach H."/>
            <person name="Van Bel M."/>
            <person name="Meyberg R."/>
            <person name="Vives C."/>
            <person name="Morata J."/>
            <person name="Symeonidi A."/>
            <person name="Hiss M."/>
            <person name="Muchero W."/>
            <person name="Kamisugi Y."/>
            <person name="Saleh O."/>
            <person name="Blanc G."/>
            <person name="Decker E.L."/>
            <person name="van Gessel N."/>
            <person name="Grimwood J."/>
            <person name="Hayes R.D."/>
            <person name="Graham S.W."/>
            <person name="Gunter L.E."/>
            <person name="McDaniel S.F."/>
            <person name="Hoernstein S.N.W."/>
            <person name="Larsson A."/>
            <person name="Li F.W."/>
            <person name="Perroud P.F."/>
            <person name="Phillips J."/>
            <person name="Ranjan P."/>
            <person name="Rokshar D.S."/>
            <person name="Rothfels C.J."/>
            <person name="Schneider L."/>
            <person name="Shu S."/>
            <person name="Stevenson D.W."/>
            <person name="Thummler F."/>
            <person name="Tillich M."/>
            <person name="Villarreal Aguilar J.C."/>
            <person name="Widiez T."/>
            <person name="Wong G.K."/>
            <person name="Wymore A."/>
            <person name="Zhang Y."/>
            <person name="Zimmer A.D."/>
            <person name="Quatrano R.S."/>
            <person name="Mayer K.F.X."/>
            <person name="Goodstein D."/>
            <person name="Casacuberta J.M."/>
            <person name="Vandepoele K."/>
            <person name="Reski R."/>
            <person name="Cuming A.C."/>
            <person name="Tuskan G.A."/>
            <person name="Maumus F."/>
            <person name="Salse J."/>
            <person name="Schmutz J."/>
            <person name="Rensing S.A."/>
        </authorList>
    </citation>
    <scope>NUCLEOTIDE SEQUENCE [LARGE SCALE GENOMIC DNA]</scope>
    <source>
        <strain evidence="2 3">cv. Gransden 2004</strain>
    </source>
</reference>
<dbReference type="Proteomes" id="UP000006727">
    <property type="component" value="Chromosome 17"/>
</dbReference>
<dbReference type="AlphaFoldDB" id="A0A2K1J4P1"/>
<sequence>MHEWVGIALMHPWHCSSHDAIQPTCNYRGGEDEQEPWMFTPCAESSNQNGLECCERGQLWSCGVTLQTPPHELNRYRRVGCELFNGSMYYQGDPLVADTVKTLIWQLLLSVNHMNSCDVWHREVLRT</sequence>
<organism evidence="1">
    <name type="scientific">Physcomitrium patens</name>
    <name type="common">Spreading-leaved earth moss</name>
    <name type="synonym">Physcomitrella patens</name>
    <dbReference type="NCBI Taxonomy" id="3218"/>
    <lineage>
        <taxon>Eukaryota</taxon>
        <taxon>Viridiplantae</taxon>
        <taxon>Streptophyta</taxon>
        <taxon>Embryophyta</taxon>
        <taxon>Bryophyta</taxon>
        <taxon>Bryophytina</taxon>
        <taxon>Bryopsida</taxon>
        <taxon>Funariidae</taxon>
        <taxon>Funariales</taxon>
        <taxon>Funariaceae</taxon>
        <taxon>Physcomitrium</taxon>
    </lineage>
</organism>
<proteinExistence type="predicted"/>
<evidence type="ECO:0000313" key="3">
    <source>
        <dbReference type="Proteomes" id="UP000006727"/>
    </source>
</evidence>
<evidence type="ECO:0000313" key="2">
    <source>
        <dbReference type="EnsemblPlants" id="Pp3c17_19840V3.1"/>
    </source>
</evidence>
<evidence type="ECO:0000313" key="1">
    <source>
        <dbReference type="EMBL" id="PNR36494.1"/>
    </source>
</evidence>
<accession>A0A2K1J4P1</accession>
<reference evidence="1 3" key="1">
    <citation type="journal article" date="2008" name="Science">
        <title>The Physcomitrella genome reveals evolutionary insights into the conquest of land by plants.</title>
        <authorList>
            <person name="Rensing S."/>
            <person name="Lang D."/>
            <person name="Zimmer A."/>
            <person name="Terry A."/>
            <person name="Salamov A."/>
            <person name="Shapiro H."/>
            <person name="Nishiyama T."/>
            <person name="Perroud P.-F."/>
            <person name="Lindquist E."/>
            <person name="Kamisugi Y."/>
            <person name="Tanahashi T."/>
            <person name="Sakakibara K."/>
            <person name="Fujita T."/>
            <person name="Oishi K."/>
            <person name="Shin-I T."/>
            <person name="Kuroki Y."/>
            <person name="Toyoda A."/>
            <person name="Suzuki Y."/>
            <person name="Hashimoto A."/>
            <person name="Yamaguchi K."/>
            <person name="Sugano A."/>
            <person name="Kohara Y."/>
            <person name="Fujiyama A."/>
            <person name="Anterola A."/>
            <person name="Aoki S."/>
            <person name="Ashton N."/>
            <person name="Barbazuk W.B."/>
            <person name="Barker E."/>
            <person name="Bennetzen J."/>
            <person name="Bezanilla M."/>
            <person name="Blankenship R."/>
            <person name="Cho S.H."/>
            <person name="Dutcher S."/>
            <person name="Estelle M."/>
            <person name="Fawcett J.A."/>
            <person name="Gundlach H."/>
            <person name="Hanada K."/>
            <person name="Heyl A."/>
            <person name="Hicks K.A."/>
            <person name="Hugh J."/>
            <person name="Lohr M."/>
            <person name="Mayer K."/>
            <person name="Melkozernov A."/>
            <person name="Murata T."/>
            <person name="Nelson D."/>
            <person name="Pils B."/>
            <person name="Prigge M."/>
            <person name="Reiss B."/>
            <person name="Renner T."/>
            <person name="Rombauts S."/>
            <person name="Rushton P."/>
            <person name="Sanderfoot A."/>
            <person name="Schween G."/>
            <person name="Shiu S.-H."/>
            <person name="Stueber K."/>
            <person name="Theodoulou F.L."/>
            <person name="Tu H."/>
            <person name="Van de Peer Y."/>
            <person name="Verrier P.J."/>
            <person name="Waters E."/>
            <person name="Wood A."/>
            <person name="Yang L."/>
            <person name="Cove D."/>
            <person name="Cuming A."/>
            <person name="Hasebe M."/>
            <person name="Lucas S."/>
            <person name="Mishler D.B."/>
            <person name="Reski R."/>
            <person name="Grigoriev I."/>
            <person name="Quatrano R.S."/>
            <person name="Boore J.L."/>
        </authorList>
    </citation>
    <scope>NUCLEOTIDE SEQUENCE [LARGE SCALE GENOMIC DNA]</scope>
    <source>
        <strain evidence="2 3">cv. Gransden 2004</strain>
    </source>
</reference>
<dbReference type="EnsemblPlants" id="Pp3c17_19840V3.1">
    <property type="protein sequence ID" value="Pp3c17_19840V3.1"/>
    <property type="gene ID" value="Pp3c17_19840"/>
</dbReference>
<protein>
    <submittedName>
        <fullName evidence="1 2">Uncharacterized protein</fullName>
    </submittedName>
</protein>
<dbReference type="Gramene" id="Pp3c17_19840V3.1">
    <property type="protein sequence ID" value="Pp3c17_19840V3.1"/>
    <property type="gene ID" value="Pp3c17_19840"/>
</dbReference>
<gene>
    <name evidence="1" type="ORF">PHYPA_022345</name>
</gene>
<dbReference type="InParanoid" id="A0A2K1J4P1"/>
<keyword evidence="3" id="KW-1185">Reference proteome</keyword>
<name>A0A2K1J4P1_PHYPA</name>